<keyword evidence="3" id="KW-1185">Reference proteome</keyword>
<dbReference type="InterPro" id="IPR026960">
    <property type="entry name" value="RVT-Znf"/>
</dbReference>
<dbReference type="Proteomes" id="UP001371456">
    <property type="component" value="Unassembled WGS sequence"/>
</dbReference>
<organism evidence="2 3">
    <name type="scientific">Solanum bulbocastanum</name>
    <name type="common">Wild potato</name>
    <dbReference type="NCBI Taxonomy" id="147425"/>
    <lineage>
        <taxon>Eukaryota</taxon>
        <taxon>Viridiplantae</taxon>
        <taxon>Streptophyta</taxon>
        <taxon>Embryophyta</taxon>
        <taxon>Tracheophyta</taxon>
        <taxon>Spermatophyta</taxon>
        <taxon>Magnoliopsida</taxon>
        <taxon>eudicotyledons</taxon>
        <taxon>Gunneridae</taxon>
        <taxon>Pentapetalae</taxon>
        <taxon>asterids</taxon>
        <taxon>lamiids</taxon>
        <taxon>Solanales</taxon>
        <taxon>Solanaceae</taxon>
        <taxon>Solanoideae</taxon>
        <taxon>Solaneae</taxon>
        <taxon>Solanum</taxon>
    </lineage>
</organism>
<name>A0AAN8U161_SOLBU</name>
<dbReference type="AlphaFoldDB" id="A0AAN8U161"/>
<sequence length="104" mass="12084">MLPQFPKVKWKTLVMLKGLVPRHRFIIWLALHHKLTTFERLIKWGIQVPTDCVLCETQVMETQVHLFFGCAYSHKVWKFCCSGWDLTGTLGAGVLRLGGYPRRL</sequence>
<dbReference type="Pfam" id="PF13966">
    <property type="entry name" value="zf-RVT"/>
    <property type="match status" value="1"/>
</dbReference>
<proteinExistence type="predicted"/>
<accession>A0AAN8U161</accession>
<dbReference type="EMBL" id="JBANQN010000002">
    <property type="protein sequence ID" value="KAK6796649.1"/>
    <property type="molecule type" value="Genomic_DNA"/>
</dbReference>
<reference evidence="2 3" key="1">
    <citation type="submission" date="2024-02" db="EMBL/GenBank/DDBJ databases">
        <title>de novo genome assembly of Solanum bulbocastanum strain 11H21.</title>
        <authorList>
            <person name="Hosaka A.J."/>
        </authorList>
    </citation>
    <scope>NUCLEOTIDE SEQUENCE [LARGE SCALE GENOMIC DNA]</scope>
    <source>
        <tissue evidence="2">Young leaves</tissue>
    </source>
</reference>
<feature type="domain" description="Reverse transcriptase zinc-binding" evidence="1">
    <location>
        <begin position="4"/>
        <end position="77"/>
    </location>
</feature>
<evidence type="ECO:0000313" key="3">
    <source>
        <dbReference type="Proteomes" id="UP001371456"/>
    </source>
</evidence>
<protein>
    <recommendedName>
        <fullName evidence="1">Reverse transcriptase zinc-binding domain-containing protein</fullName>
    </recommendedName>
</protein>
<evidence type="ECO:0000259" key="1">
    <source>
        <dbReference type="Pfam" id="PF13966"/>
    </source>
</evidence>
<evidence type="ECO:0000313" key="2">
    <source>
        <dbReference type="EMBL" id="KAK6796649.1"/>
    </source>
</evidence>
<comment type="caution">
    <text evidence="2">The sequence shown here is derived from an EMBL/GenBank/DDBJ whole genome shotgun (WGS) entry which is preliminary data.</text>
</comment>
<gene>
    <name evidence="2" type="ORF">RDI58_004350</name>
</gene>